<dbReference type="AlphaFoldDB" id="A0A8J7GMJ9"/>
<sequence length="112" mass="12685">MTAEPRSVRVMADYDCDPLWLIGEGFYANVSPADPRLSLTADLAESLRVWAEEYTGTLNRSDPIASGFPTPEAEREFAARGEELARRVRAELSAEWTVFYFDESVREHREIG</sequence>
<gene>
    <name evidence="1" type="ORF">IW245_006724</name>
</gene>
<dbReference type="RefSeq" id="WP_197007067.1">
    <property type="nucleotide sequence ID" value="NZ_BONS01000005.1"/>
</dbReference>
<dbReference type="Proteomes" id="UP000622552">
    <property type="component" value="Unassembled WGS sequence"/>
</dbReference>
<evidence type="ECO:0000313" key="1">
    <source>
        <dbReference type="EMBL" id="MBG6140530.1"/>
    </source>
</evidence>
<proteinExistence type="predicted"/>
<keyword evidence="2" id="KW-1185">Reference proteome</keyword>
<name>A0A8J7GMJ9_9ACTN</name>
<reference evidence="1" key="1">
    <citation type="submission" date="2020-11" db="EMBL/GenBank/DDBJ databases">
        <title>Sequencing the genomes of 1000 actinobacteria strains.</title>
        <authorList>
            <person name="Klenk H.-P."/>
        </authorList>
    </citation>
    <scope>NUCLEOTIDE SEQUENCE</scope>
    <source>
        <strain evidence="1">DSM 45356</strain>
    </source>
</reference>
<evidence type="ECO:0000313" key="2">
    <source>
        <dbReference type="Proteomes" id="UP000622552"/>
    </source>
</evidence>
<protein>
    <submittedName>
        <fullName evidence="1">Uncharacterized protein</fullName>
    </submittedName>
</protein>
<comment type="caution">
    <text evidence="1">The sequence shown here is derived from an EMBL/GenBank/DDBJ whole genome shotgun (WGS) entry which is preliminary data.</text>
</comment>
<dbReference type="EMBL" id="JADOUF010000001">
    <property type="protein sequence ID" value="MBG6140530.1"/>
    <property type="molecule type" value="Genomic_DNA"/>
</dbReference>
<organism evidence="1 2">
    <name type="scientific">Longispora fulva</name>
    <dbReference type="NCBI Taxonomy" id="619741"/>
    <lineage>
        <taxon>Bacteria</taxon>
        <taxon>Bacillati</taxon>
        <taxon>Actinomycetota</taxon>
        <taxon>Actinomycetes</taxon>
        <taxon>Micromonosporales</taxon>
        <taxon>Micromonosporaceae</taxon>
        <taxon>Longispora</taxon>
    </lineage>
</organism>
<accession>A0A8J7GMJ9</accession>